<dbReference type="PROSITE" id="PS51387">
    <property type="entry name" value="FAD_PCMH"/>
    <property type="match status" value="1"/>
</dbReference>
<evidence type="ECO:0000256" key="4">
    <source>
        <dbReference type="ARBA" id="ARBA00013136"/>
    </source>
</evidence>
<dbReference type="PANTHER" id="PTHR43762:SF1">
    <property type="entry name" value="D-ARABINONO-1,4-LACTONE OXIDASE"/>
    <property type="match status" value="1"/>
</dbReference>
<proteinExistence type="inferred from homology"/>
<dbReference type="InterPro" id="IPR016167">
    <property type="entry name" value="FAD-bd_PCMH_sub1"/>
</dbReference>
<evidence type="ECO:0000256" key="5">
    <source>
        <dbReference type="ARBA" id="ARBA00016426"/>
    </source>
</evidence>
<dbReference type="Gene3D" id="3.30.465.10">
    <property type="match status" value="1"/>
</dbReference>
<keyword evidence="8 10" id="KW-0560">Oxidoreductase</keyword>
<evidence type="ECO:0000256" key="6">
    <source>
        <dbReference type="ARBA" id="ARBA00022630"/>
    </source>
</evidence>
<dbReference type="GO" id="GO:0071949">
    <property type="term" value="F:FAD binding"/>
    <property type="evidence" value="ECO:0007669"/>
    <property type="project" value="UniProtKB-UniRule"/>
</dbReference>
<evidence type="ECO:0000256" key="7">
    <source>
        <dbReference type="ARBA" id="ARBA00022827"/>
    </source>
</evidence>
<dbReference type="NCBIfam" id="TIGR01678">
    <property type="entry name" value="FAD_lactone_ox"/>
    <property type="match status" value="1"/>
</dbReference>
<dbReference type="InterPro" id="IPR030654">
    <property type="entry name" value="Sugar_lactone_oxidase"/>
</dbReference>
<comment type="catalytic activity">
    <reaction evidence="10">
        <text>D-arabinono-1,4-lactone + O2 = dehydro-D-arabinono-1,4-lactone + H2O2 + H(+)</text>
        <dbReference type="Rhea" id="RHEA:23756"/>
        <dbReference type="ChEBI" id="CHEBI:15378"/>
        <dbReference type="ChEBI" id="CHEBI:15379"/>
        <dbReference type="ChEBI" id="CHEBI:16240"/>
        <dbReference type="ChEBI" id="CHEBI:16292"/>
        <dbReference type="ChEBI" id="CHEBI:58277"/>
        <dbReference type="EC" id="1.1.3.37"/>
    </reaction>
</comment>
<evidence type="ECO:0000313" key="12">
    <source>
        <dbReference type="EMBL" id="KAA8916606.1"/>
    </source>
</evidence>
<evidence type="ECO:0000313" key="13">
    <source>
        <dbReference type="Proteomes" id="UP000761534"/>
    </source>
</evidence>
<dbReference type="Proteomes" id="UP000761534">
    <property type="component" value="Unassembled WGS sequence"/>
</dbReference>
<dbReference type="GO" id="GO:0003885">
    <property type="term" value="F:D-arabinono-1,4-lactone oxidase activity"/>
    <property type="evidence" value="ECO:0007669"/>
    <property type="project" value="UniProtKB-UniRule"/>
</dbReference>
<organism evidence="12 13">
    <name type="scientific">Trichomonascus ciferrii</name>
    <dbReference type="NCBI Taxonomy" id="44093"/>
    <lineage>
        <taxon>Eukaryota</taxon>
        <taxon>Fungi</taxon>
        <taxon>Dikarya</taxon>
        <taxon>Ascomycota</taxon>
        <taxon>Saccharomycotina</taxon>
        <taxon>Dipodascomycetes</taxon>
        <taxon>Dipodascales</taxon>
        <taxon>Trichomonascaceae</taxon>
        <taxon>Trichomonascus</taxon>
        <taxon>Trichomonascus ciferrii complex</taxon>
    </lineage>
</organism>
<dbReference type="GO" id="GO:0031966">
    <property type="term" value="C:mitochondrial membrane"/>
    <property type="evidence" value="ECO:0007669"/>
    <property type="project" value="UniProtKB-SubCell"/>
</dbReference>
<dbReference type="EC" id="1.1.3.37" evidence="4 10"/>
<keyword evidence="10" id="KW-0496">Mitochondrion</keyword>
<comment type="pathway">
    <text evidence="2 10">Cofactor biosynthesis; D-erythroascorbate biosynthesis; dehydro-D-arabinono-1,4-lactone from D-arabinose: step 2/2.</text>
</comment>
<dbReference type="InterPro" id="IPR016166">
    <property type="entry name" value="FAD-bd_PCMH"/>
</dbReference>
<evidence type="ECO:0000256" key="3">
    <source>
        <dbReference type="ARBA" id="ARBA00005466"/>
    </source>
</evidence>
<name>A0A642VB93_9ASCO</name>
<evidence type="ECO:0000256" key="1">
    <source>
        <dbReference type="ARBA" id="ARBA00001974"/>
    </source>
</evidence>
<dbReference type="AlphaFoldDB" id="A0A642VB93"/>
<keyword evidence="7 10" id="KW-0274">FAD</keyword>
<dbReference type="InterPro" id="IPR006093">
    <property type="entry name" value="Oxy_OxRdtase_FAD_BS"/>
</dbReference>
<dbReference type="Gene3D" id="3.30.43.10">
    <property type="entry name" value="Uridine Diphospho-n-acetylenolpyruvylglucosamine Reductase, domain 2"/>
    <property type="match status" value="1"/>
</dbReference>
<dbReference type="PIRSF" id="PIRSF000136">
    <property type="entry name" value="LGO_GLO"/>
    <property type="match status" value="1"/>
</dbReference>
<comment type="similarity">
    <text evidence="3 10">Belongs to the oxygen-dependent FAD-linked oxidoreductase family.</text>
</comment>
<comment type="subcellular location">
    <subcellularLocation>
        <location evidence="10">Mitochondrion membrane</location>
    </subcellularLocation>
</comment>
<dbReference type="InterPro" id="IPR007173">
    <property type="entry name" value="ALO_C"/>
</dbReference>
<evidence type="ECO:0000259" key="11">
    <source>
        <dbReference type="PROSITE" id="PS51387"/>
    </source>
</evidence>
<dbReference type="InterPro" id="IPR010031">
    <property type="entry name" value="FAD_lactone_oxidase-like"/>
</dbReference>
<dbReference type="PROSITE" id="PS00862">
    <property type="entry name" value="OX2_COVAL_FAD"/>
    <property type="match status" value="1"/>
</dbReference>
<dbReference type="SUPFAM" id="SSF56176">
    <property type="entry name" value="FAD-binding/transporter-associated domain-like"/>
    <property type="match status" value="1"/>
</dbReference>
<evidence type="ECO:0000256" key="2">
    <source>
        <dbReference type="ARBA" id="ARBA00005083"/>
    </source>
</evidence>
<dbReference type="InterPro" id="IPR006094">
    <property type="entry name" value="Oxid_FAD_bind_N"/>
</dbReference>
<evidence type="ECO:0000256" key="10">
    <source>
        <dbReference type="RuleBase" id="RU367158"/>
    </source>
</evidence>
<dbReference type="Pfam" id="PF04030">
    <property type="entry name" value="ALO"/>
    <property type="match status" value="1"/>
</dbReference>
<dbReference type="InterPro" id="IPR036318">
    <property type="entry name" value="FAD-bd_PCMH-like_sf"/>
</dbReference>
<dbReference type="PANTHER" id="PTHR43762">
    <property type="entry name" value="L-GULONOLACTONE OXIDASE"/>
    <property type="match status" value="1"/>
</dbReference>
<dbReference type="EMBL" id="SWFS01000093">
    <property type="protein sequence ID" value="KAA8916606.1"/>
    <property type="molecule type" value="Genomic_DNA"/>
</dbReference>
<comment type="cofactor">
    <cofactor evidence="1 10">
        <name>FAD</name>
        <dbReference type="ChEBI" id="CHEBI:57692"/>
    </cofactor>
</comment>
<dbReference type="OrthoDB" id="610608at2759"/>
<dbReference type="VEuPathDB" id="FungiDB:TRICI_001232"/>
<feature type="domain" description="FAD-binding PCMH-type" evidence="11">
    <location>
        <begin position="21"/>
        <end position="196"/>
    </location>
</feature>
<comment type="caution">
    <text evidence="12">The sequence shown here is derived from an EMBL/GenBank/DDBJ whole genome shotgun (WGS) entry which is preliminary data.</text>
</comment>
<evidence type="ECO:0000256" key="8">
    <source>
        <dbReference type="ARBA" id="ARBA00023002"/>
    </source>
</evidence>
<dbReference type="Pfam" id="PF01565">
    <property type="entry name" value="FAD_binding_4"/>
    <property type="match status" value="1"/>
</dbReference>
<gene>
    <name evidence="12" type="ORF">TRICI_001232</name>
</gene>
<keyword evidence="13" id="KW-1185">Reference proteome</keyword>
<protein>
    <recommendedName>
        <fullName evidence="5 10">D-arabinono-1,4-lactone oxidase</fullName>
        <shortName evidence="10">ALO</shortName>
        <ecNumber evidence="4 10">1.1.3.37</ecNumber>
    </recommendedName>
    <alternativeName>
        <fullName evidence="9 10">L-galactono-gamma-lactone oxidase</fullName>
    </alternativeName>
</protein>
<keyword evidence="6 10" id="KW-0285">Flavoprotein</keyword>
<dbReference type="UniPathway" id="UPA00771">
    <property type="reaction ID" value="UER00766"/>
</dbReference>
<accession>A0A642VB93</accession>
<dbReference type="InterPro" id="IPR016169">
    <property type="entry name" value="FAD-bd_PCMH_sub2"/>
</dbReference>
<sequence>MDTLAPFTAKKRVHHTWAKTFTCRPARYLQPSTLEEIRAMVVEAGKQEQSIMLTGSGHSPSNMTMTNKGWVVNLDKFNRVIDVKPDSSGKFTDVTVEAGMRVYELNNYLAKRGLCIQNLGSISDQSMAGIIATGTHGSSAYHGLVSEQIVDLSIMVASGEVIKCSTDENTNLFRAGLLSLGKLGIITHVTIRTVPTYTLELVTEVVSFEKFIKDMWDTVWTQHEFVRGWWYPYADKIVLTYANKSEKPAEEIHRVFDTGVMRALYQFLLLVSVKVAPFITPWIERFFFKYQFQEGVSRGQVYESVQGHNMDCLFSQFVNEWALPLNNGVDVLKQLNNTVQTASENNEFYVHSPIEVRITNATSNPDKTIPEYGSIPGNNLRPLLDNTPVLPYAPPEKVTNDNLTLYLNATVYRPFGFNATIKQWYTKFEETVIEAGGKPHWAKNFRGPEVKNNETKKLTRDERAAGMNGIKPLMEQWYGEDLKLWKSLRRQYDPNGVFSPPDNDWAVKNGLADD</sequence>
<evidence type="ECO:0000256" key="9">
    <source>
        <dbReference type="ARBA" id="ARBA00033418"/>
    </source>
</evidence>
<reference evidence="12" key="1">
    <citation type="journal article" date="2019" name="G3 (Bethesda)">
        <title>Genome Assemblies of Two Rare Opportunistic Yeast Pathogens: Diutina rugosa (syn. Candida rugosa) and Trichomonascus ciferrii (syn. Candida ciferrii).</title>
        <authorList>
            <person name="Mixao V."/>
            <person name="Saus E."/>
            <person name="Hansen A.P."/>
            <person name="Lass-Florl C."/>
            <person name="Gabaldon T."/>
        </authorList>
    </citation>
    <scope>NUCLEOTIDE SEQUENCE</scope>
    <source>
        <strain evidence="12">CBS 4856</strain>
    </source>
</reference>